<evidence type="ECO:0000256" key="18">
    <source>
        <dbReference type="ARBA" id="ARBA00047457"/>
    </source>
</evidence>
<feature type="region of interest" description="Disordered" evidence="23">
    <location>
        <begin position="1"/>
        <end position="48"/>
    </location>
</feature>
<feature type="compositionally biased region" description="Polar residues" evidence="23">
    <location>
        <begin position="602"/>
        <end position="613"/>
    </location>
</feature>
<dbReference type="STRING" id="35128.B8BV54"/>
<keyword evidence="11" id="KW-0539">Nucleus</keyword>
<sequence>MAKKRKSDKNTWQKDGLPPEKKSGKRKREKEGQLQLLPSAASTDAVKNKASILKKHRGVAANTPAPPIWKDTKPTPRAFLTPQEDPKAFDSCLKTSYTGFRYDSPSALPSTLHGEFESSFDGMDAGDLFLYDTVQPGKKRLTRTSVTRTLVGDPGSTYKYLGLRLFSHPWTDVDKDGNMQSKEQKRVGSTLHKLGYSEKTTSALLAMGRANAYLTERSNTMLKKYVAPNVQPPGLVGSAEYNLTLVNKMASTTMKRDLKNEMAYNMGKISVGWHRDSGLKDFSSIAVYQTLKDTATANSWGVAIRAMDGGTGGPLASVPALLVPLPSGSLYYMFDDFNHNHEHAVIAGSDGVRYSSTHRVAREGAGTWQYIRDKTKQVLDASTKFNSSEKTCQASKKTFEKFVAHVRLQQLLMNEVEFEWLRQWYVQGSKHASLHPYWHQPIEVLCDSYSNMEQRSVDLLVRMKRASHDNKTETFNTELSEDLFDVFIETLTERSNQRSGWTARYRDPIFGEIPADERPFPCPLLDRTGDMTLDESLKKGQMPEDLENVIAKLREWRSAFVVLKEGGDEQNTDSARNDTIAKSKKRKKSSKGSLTRKEQKRVASNWQQLKAKI</sequence>
<dbReference type="InParanoid" id="B8BV54"/>
<evidence type="ECO:0000256" key="21">
    <source>
        <dbReference type="ARBA" id="ARBA00049056"/>
    </source>
</evidence>
<dbReference type="Gene3D" id="2.60.120.590">
    <property type="entry name" value="Alpha-ketoglutarate-dependent dioxygenase AlkB-like"/>
    <property type="match status" value="1"/>
</dbReference>
<dbReference type="GO" id="GO:0010883">
    <property type="term" value="P:regulation of lipid storage"/>
    <property type="evidence" value="ECO:0000318"/>
    <property type="project" value="GO_Central"/>
</dbReference>
<dbReference type="GO" id="GO:0006307">
    <property type="term" value="P:DNA alkylation repair"/>
    <property type="evidence" value="ECO:0000318"/>
    <property type="project" value="GO_Central"/>
</dbReference>
<protein>
    <recommendedName>
        <fullName evidence="5">Alpha-ketoglutarate-dependent dioxygenase FTO</fullName>
        <ecNumber evidence="4">1.14.11.53</ecNumber>
    </recommendedName>
    <alternativeName>
        <fullName evidence="12">U6 small nuclear RNA (2'-O-methyladenosine-N(6)-)-demethylase FTO</fullName>
    </alternativeName>
    <alternativeName>
        <fullName evidence="13">U6 small nuclear RNA N(6)-methyladenosine-demethylase FTO</fullName>
    </alternativeName>
    <alternativeName>
        <fullName evidence="15">mRNA (2'-O-methyladenosine-N(6)-)-demethylase FTO</fullName>
    </alternativeName>
    <alternativeName>
        <fullName evidence="16">mRNA N(6)-methyladenosine demethylase FTO</fullName>
    </alternativeName>
    <alternativeName>
        <fullName evidence="14">tRNA N1-methyl adenine demethylase FTO</fullName>
    </alternativeName>
</protein>
<keyword evidence="6" id="KW-0963">Cytoplasm</keyword>
<evidence type="ECO:0000256" key="6">
    <source>
        <dbReference type="ARBA" id="ARBA00022490"/>
    </source>
</evidence>
<dbReference type="SMART" id="SM01223">
    <property type="entry name" value="FTO_NTD"/>
    <property type="match status" value="1"/>
</dbReference>
<dbReference type="GO" id="GO:0042245">
    <property type="term" value="P:RNA repair"/>
    <property type="evidence" value="ECO:0000318"/>
    <property type="project" value="GO_Central"/>
</dbReference>
<evidence type="ECO:0000256" key="20">
    <source>
        <dbReference type="ARBA" id="ARBA00048582"/>
    </source>
</evidence>
<evidence type="ECO:0000256" key="4">
    <source>
        <dbReference type="ARBA" id="ARBA00012931"/>
    </source>
</evidence>
<evidence type="ECO:0000256" key="14">
    <source>
        <dbReference type="ARBA" id="ARBA00030557"/>
    </source>
</evidence>
<dbReference type="GO" id="GO:1990931">
    <property type="term" value="F:mRNA N6-methyladenosine dioxygenase activity"/>
    <property type="evidence" value="ECO:0007669"/>
    <property type="project" value="UniProtKB-EC"/>
</dbReference>
<feature type="compositionally biased region" description="Basic and acidic residues" evidence="23">
    <location>
        <begin position="8"/>
        <end position="22"/>
    </location>
</feature>
<comment type="subcellular location">
    <subcellularLocation>
        <location evidence="2">Cytoplasm</location>
    </subcellularLocation>
    <subcellularLocation>
        <location evidence="1">Nucleus speckle</location>
    </subcellularLocation>
</comment>
<gene>
    <name evidence="25" type="ORF">THAPSDRAFT_261481</name>
</gene>
<dbReference type="HOGENOM" id="CLU_445874_0_0_1"/>
<dbReference type="PaxDb" id="35128-Thaps261481"/>
<dbReference type="Pfam" id="PF12934">
    <property type="entry name" value="FTO_CTD"/>
    <property type="match status" value="1"/>
</dbReference>
<keyword evidence="10" id="KW-0408">Iron</keyword>
<evidence type="ECO:0000256" key="7">
    <source>
        <dbReference type="ARBA" id="ARBA00022723"/>
    </source>
</evidence>
<evidence type="ECO:0000256" key="16">
    <source>
        <dbReference type="ARBA" id="ARBA00032950"/>
    </source>
</evidence>
<evidence type="ECO:0000256" key="3">
    <source>
        <dbReference type="ARBA" id="ARBA00006264"/>
    </source>
</evidence>
<evidence type="ECO:0000256" key="13">
    <source>
        <dbReference type="ARBA" id="ARBA00030546"/>
    </source>
</evidence>
<feature type="region of interest" description="Disordered" evidence="23">
    <location>
        <begin position="56"/>
        <end position="75"/>
    </location>
</feature>
<evidence type="ECO:0000256" key="9">
    <source>
        <dbReference type="ARBA" id="ARBA00023002"/>
    </source>
</evidence>
<evidence type="ECO:0000256" key="19">
    <source>
        <dbReference type="ARBA" id="ARBA00048158"/>
    </source>
</evidence>
<comment type="catalytic activity">
    <reaction evidence="19">
        <text>an N(6)-methyladenosine in mRNA + 2-oxoglutarate + O2 = an adenosine in mRNA + formaldehyde + succinate + CO2</text>
        <dbReference type="Rhea" id="RHEA:49520"/>
        <dbReference type="Rhea" id="RHEA-COMP:12414"/>
        <dbReference type="Rhea" id="RHEA-COMP:12417"/>
        <dbReference type="ChEBI" id="CHEBI:15379"/>
        <dbReference type="ChEBI" id="CHEBI:16526"/>
        <dbReference type="ChEBI" id="CHEBI:16810"/>
        <dbReference type="ChEBI" id="CHEBI:16842"/>
        <dbReference type="ChEBI" id="CHEBI:30031"/>
        <dbReference type="ChEBI" id="CHEBI:74411"/>
        <dbReference type="ChEBI" id="CHEBI:74449"/>
        <dbReference type="EC" id="1.14.11.53"/>
    </reaction>
</comment>
<dbReference type="GeneID" id="7443095"/>
<dbReference type="InterPro" id="IPR032868">
    <property type="entry name" value="FTO"/>
</dbReference>
<dbReference type="GO" id="GO:0005737">
    <property type="term" value="C:cytoplasm"/>
    <property type="evidence" value="ECO:0007669"/>
    <property type="project" value="UniProtKB-SubCell"/>
</dbReference>
<dbReference type="AlphaFoldDB" id="B8BV54"/>
<dbReference type="GO" id="GO:0035516">
    <property type="term" value="F:broad specificity oxidative DNA demethylase activity"/>
    <property type="evidence" value="ECO:0007669"/>
    <property type="project" value="InterPro"/>
</dbReference>
<dbReference type="PANTHER" id="PTHR31291">
    <property type="entry name" value="ALPHA-KETOGLUTARATE-DEPENDENT DIOXYGENASE FTO"/>
    <property type="match status" value="1"/>
</dbReference>
<dbReference type="Proteomes" id="UP000001449">
    <property type="component" value="Chromosome 2"/>
</dbReference>
<evidence type="ECO:0000256" key="22">
    <source>
        <dbReference type="ARBA" id="ARBA00049565"/>
    </source>
</evidence>
<organism evidence="25 26">
    <name type="scientific">Thalassiosira pseudonana</name>
    <name type="common">Marine diatom</name>
    <name type="synonym">Cyclotella nana</name>
    <dbReference type="NCBI Taxonomy" id="35128"/>
    <lineage>
        <taxon>Eukaryota</taxon>
        <taxon>Sar</taxon>
        <taxon>Stramenopiles</taxon>
        <taxon>Ochrophyta</taxon>
        <taxon>Bacillariophyta</taxon>
        <taxon>Coscinodiscophyceae</taxon>
        <taxon>Thalassiosirophycidae</taxon>
        <taxon>Thalassiosirales</taxon>
        <taxon>Thalassiosiraceae</taxon>
        <taxon>Thalassiosira</taxon>
    </lineage>
</organism>
<keyword evidence="8" id="KW-0223">Dioxygenase</keyword>
<comment type="catalytic activity">
    <reaction evidence="20">
        <text>a 5'-end (N(7)-methyl 5'-triphosphoguanosine)-(N(6),2'-O-dimethyladenosine) in U6 snRNA + 2-oxoglutarate + O2 = a 5'-end (N(7)-methyl 5'-triphosphoguanosine)-(2'-O-methyladenosine) in U6 snRNA + formaldehyde + succinate + CO2</text>
        <dbReference type="Rhea" id="RHEA:57904"/>
        <dbReference type="Rhea" id="RHEA-COMP:15030"/>
        <dbReference type="Rhea" id="RHEA-COMP:15031"/>
        <dbReference type="ChEBI" id="CHEBI:15379"/>
        <dbReference type="ChEBI" id="CHEBI:16526"/>
        <dbReference type="ChEBI" id="CHEBI:16810"/>
        <dbReference type="ChEBI" id="CHEBI:16842"/>
        <dbReference type="ChEBI" id="CHEBI:30031"/>
        <dbReference type="ChEBI" id="CHEBI:85958"/>
        <dbReference type="ChEBI" id="CHEBI:85959"/>
    </reaction>
</comment>
<keyword evidence="7" id="KW-0479">Metal-binding</keyword>
<evidence type="ECO:0000313" key="26">
    <source>
        <dbReference type="Proteomes" id="UP000001449"/>
    </source>
</evidence>
<feature type="region of interest" description="Disordered" evidence="23">
    <location>
        <begin position="567"/>
        <end position="613"/>
    </location>
</feature>
<evidence type="ECO:0000256" key="23">
    <source>
        <dbReference type="SAM" id="MobiDB-lite"/>
    </source>
</evidence>
<dbReference type="GO" id="GO:0046872">
    <property type="term" value="F:metal ion binding"/>
    <property type="evidence" value="ECO:0007669"/>
    <property type="project" value="UniProtKB-KW"/>
</dbReference>
<feature type="domain" description="Alpha-ketoglutarate-dependent dioxygenase FTO catalytic" evidence="24">
    <location>
        <begin position="85"/>
        <end position="363"/>
    </location>
</feature>
<dbReference type="EC" id="1.14.11.53" evidence="4"/>
<dbReference type="PANTHER" id="PTHR31291:SF2">
    <property type="entry name" value="ALPHA-KETOGLUTARATE-DEPENDENT DIOXYGENASE FTO"/>
    <property type="match status" value="1"/>
</dbReference>
<dbReference type="InterPro" id="IPR024367">
    <property type="entry name" value="FTO_cat_dom"/>
</dbReference>
<evidence type="ECO:0000256" key="15">
    <source>
        <dbReference type="ARBA" id="ARBA00032169"/>
    </source>
</evidence>
<evidence type="ECO:0000256" key="10">
    <source>
        <dbReference type="ARBA" id="ARBA00023004"/>
    </source>
</evidence>
<evidence type="ECO:0000256" key="12">
    <source>
        <dbReference type="ARBA" id="ARBA00030404"/>
    </source>
</evidence>
<keyword evidence="26" id="KW-1185">Reference proteome</keyword>
<name>B8BV54_THAPS</name>
<dbReference type="OMA" id="RLFSHPW"/>
<evidence type="ECO:0000256" key="5">
    <source>
        <dbReference type="ARBA" id="ARBA00013477"/>
    </source>
</evidence>
<dbReference type="GO" id="GO:0016607">
    <property type="term" value="C:nuclear speck"/>
    <property type="evidence" value="ECO:0007669"/>
    <property type="project" value="UniProtKB-SubCell"/>
</dbReference>
<evidence type="ECO:0000259" key="24">
    <source>
        <dbReference type="SMART" id="SM01223"/>
    </source>
</evidence>
<evidence type="ECO:0000256" key="11">
    <source>
        <dbReference type="ARBA" id="ARBA00023242"/>
    </source>
</evidence>
<evidence type="ECO:0000256" key="17">
    <source>
        <dbReference type="ARBA" id="ARBA00046452"/>
    </source>
</evidence>
<dbReference type="eggNOG" id="ENOG502QR31">
    <property type="taxonomic scope" value="Eukaryota"/>
</dbReference>
<comment type="catalytic activity">
    <reaction evidence="18">
        <text>an N(1)-methyladenosine in tRNA + 2-oxoglutarate + O2 = an adenosine in tRNA + formaldehyde + succinate + CO2</text>
        <dbReference type="Rhea" id="RHEA:54576"/>
        <dbReference type="Rhea" id="RHEA-COMP:10242"/>
        <dbReference type="Rhea" id="RHEA-COMP:12312"/>
        <dbReference type="ChEBI" id="CHEBI:15379"/>
        <dbReference type="ChEBI" id="CHEBI:16526"/>
        <dbReference type="ChEBI" id="CHEBI:16810"/>
        <dbReference type="ChEBI" id="CHEBI:16842"/>
        <dbReference type="ChEBI" id="CHEBI:30031"/>
        <dbReference type="ChEBI" id="CHEBI:74411"/>
        <dbReference type="ChEBI" id="CHEBI:74491"/>
    </reaction>
</comment>
<dbReference type="EMBL" id="CM000639">
    <property type="protein sequence ID" value="EED95400.1"/>
    <property type="molecule type" value="Genomic_DNA"/>
</dbReference>
<comment type="catalytic activity">
    <reaction evidence="21">
        <text>N(6)-methyladenosine in U6 snRNA + 2-oxoglutarate + O2 = adenosine in U6 snRNA + formaldehyde + succinate + CO2</text>
        <dbReference type="Rhea" id="RHEA:57900"/>
        <dbReference type="Rhea" id="RHEA-COMP:13573"/>
        <dbReference type="Rhea" id="RHEA-COMP:13574"/>
        <dbReference type="ChEBI" id="CHEBI:15379"/>
        <dbReference type="ChEBI" id="CHEBI:16526"/>
        <dbReference type="ChEBI" id="CHEBI:16810"/>
        <dbReference type="ChEBI" id="CHEBI:16842"/>
        <dbReference type="ChEBI" id="CHEBI:30031"/>
        <dbReference type="ChEBI" id="CHEBI:74411"/>
        <dbReference type="ChEBI" id="CHEBI:74449"/>
    </reaction>
</comment>
<dbReference type="Pfam" id="PF12933">
    <property type="entry name" value="FTO_NTD"/>
    <property type="match status" value="1"/>
</dbReference>
<comment type="similarity">
    <text evidence="3">Belongs to the fto family.</text>
</comment>
<comment type="catalytic activity">
    <reaction evidence="22">
        <text>a 5'-end (N(7)-methyl 5'-triphosphoguanosine)-(N(6),2'-O-dimethyladenosine) in mRNA + 2-oxoglutarate + O2 = a 5'-end (N(7)-methyl 5'-triphosphoguanosine)-(2'-O-methyladenosine) in mRNA + formaldehyde + succinate + CO2</text>
        <dbReference type="Rhea" id="RHEA:57896"/>
        <dbReference type="Rhea" id="RHEA-COMP:11518"/>
        <dbReference type="Rhea" id="RHEA-COMP:11519"/>
        <dbReference type="ChEBI" id="CHEBI:15379"/>
        <dbReference type="ChEBI" id="CHEBI:16526"/>
        <dbReference type="ChEBI" id="CHEBI:16810"/>
        <dbReference type="ChEBI" id="CHEBI:16842"/>
        <dbReference type="ChEBI" id="CHEBI:30031"/>
        <dbReference type="ChEBI" id="CHEBI:85958"/>
        <dbReference type="ChEBI" id="CHEBI:85959"/>
    </reaction>
</comment>
<proteinExistence type="inferred from homology"/>
<dbReference type="InterPro" id="IPR024366">
    <property type="entry name" value="FTO_C"/>
</dbReference>
<accession>B8BV54</accession>
<keyword evidence="9" id="KW-0560">Oxidoreductase</keyword>
<dbReference type="InterPro" id="IPR038413">
    <property type="entry name" value="FTO_C_sf"/>
</dbReference>
<comment type="subunit">
    <text evidence="17">Monomer. May also exist as homodimer.</text>
</comment>
<dbReference type="KEGG" id="tps:THAPSDRAFT_261481"/>
<dbReference type="RefSeq" id="XP_002287957.1">
    <property type="nucleotide sequence ID" value="XM_002287921.1"/>
</dbReference>
<dbReference type="GO" id="GO:0040014">
    <property type="term" value="P:regulation of multicellular organism growth"/>
    <property type="evidence" value="ECO:0007669"/>
    <property type="project" value="InterPro"/>
</dbReference>
<evidence type="ECO:0000256" key="1">
    <source>
        <dbReference type="ARBA" id="ARBA00004324"/>
    </source>
</evidence>
<evidence type="ECO:0000256" key="2">
    <source>
        <dbReference type="ARBA" id="ARBA00004496"/>
    </source>
</evidence>
<reference evidence="25 26" key="2">
    <citation type="journal article" date="2008" name="Nature">
        <title>The Phaeodactylum genome reveals the evolutionary history of diatom genomes.</title>
        <authorList>
            <person name="Bowler C."/>
            <person name="Allen A.E."/>
            <person name="Badger J.H."/>
            <person name="Grimwood J."/>
            <person name="Jabbari K."/>
            <person name="Kuo A."/>
            <person name="Maheswari U."/>
            <person name="Martens C."/>
            <person name="Maumus F."/>
            <person name="Otillar R.P."/>
            <person name="Rayko E."/>
            <person name="Salamov A."/>
            <person name="Vandepoele K."/>
            <person name="Beszteri B."/>
            <person name="Gruber A."/>
            <person name="Heijde M."/>
            <person name="Katinka M."/>
            <person name="Mock T."/>
            <person name="Valentin K."/>
            <person name="Verret F."/>
            <person name="Berges J.A."/>
            <person name="Brownlee C."/>
            <person name="Cadoret J.P."/>
            <person name="Chiovitti A."/>
            <person name="Choi C.J."/>
            <person name="Coesel S."/>
            <person name="De Martino A."/>
            <person name="Detter J.C."/>
            <person name="Durkin C."/>
            <person name="Falciatore A."/>
            <person name="Fournet J."/>
            <person name="Haruta M."/>
            <person name="Huysman M.J."/>
            <person name="Jenkins B.D."/>
            <person name="Jiroutova K."/>
            <person name="Jorgensen R.E."/>
            <person name="Joubert Y."/>
            <person name="Kaplan A."/>
            <person name="Kroger N."/>
            <person name="Kroth P.G."/>
            <person name="La Roche J."/>
            <person name="Lindquist E."/>
            <person name="Lommer M."/>
            <person name="Martin-Jezequel V."/>
            <person name="Lopez P.J."/>
            <person name="Lucas S."/>
            <person name="Mangogna M."/>
            <person name="McGinnis K."/>
            <person name="Medlin L.K."/>
            <person name="Montsant A."/>
            <person name="Oudot-Le Secq M.P."/>
            <person name="Napoli C."/>
            <person name="Obornik M."/>
            <person name="Parker M.S."/>
            <person name="Petit J.L."/>
            <person name="Porcel B.M."/>
            <person name="Poulsen N."/>
            <person name="Robison M."/>
            <person name="Rychlewski L."/>
            <person name="Rynearson T.A."/>
            <person name="Schmutz J."/>
            <person name="Shapiro H."/>
            <person name="Siaut M."/>
            <person name="Stanley M."/>
            <person name="Sussman M.R."/>
            <person name="Taylor A.R."/>
            <person name="Vardi A."/>
            <person name="von Dassow P."/>
            <person name="Vyverman W."/>
            <person name="Willis A."/>
            <person name="Wyrwicz L.S."/>
            <person name="Rokhsar D.S."/>
            <person name="Weissenbach J."/>
            <person name="Armbrust E.V."/>
            <person name="Green B.R."/>
            <person name="Van de Peer Y."/>
            <person name="Grigoriev I.V."/>
        </authorList>
    </citation>
    <scope>NUCLEOTIDE SEQUENCE [LARGE SCALE GENOMIC DNA]</scope>
    <source>
        <strain evidence="25 26">CCMP1335</strain>
    </source>
</reference>
<feature type="non-terminal residue" evidence="25">
    <location>
        <position position="1"/>
    </location>
</feature>
<evidence type="ECO:0000313" key="25">
    <source>
        <dbReference type="EMBL" id="EED95400.1"/>
    </source>
</evidence>
<dbReference type="Gene3D" id="1.20.58.1470">
    <property type="entry name" value="FTO C-terminal domain"/>
    <property type="match status" value="1"/>
</dbReference>
<reference evidence="25 26" key="1">
    <citation type="journal article" date="2004" name="Science">
        <title>The genome of the diatom Thalassiosira pseudonana: ecology, evolution, and metabolism.</title>
        <authorList>
            <person name="Armbrust E.V."/>
            <person name="Berges J.A."/>
            <person name="Bowler C."/>
            <person name="Green B.R."/>
            <person name="Martinez D."/>
            <person name="Putnam N.H."/>
            <person name="Zhou S."/>
            <person name="Allen A.E."/>
            <person name="Apt K.E."/>
            <person name="Bechner M."/>
            <person name="Brzezinski M.A."/>
            <person name="Chaal B.K."/>
            <person name="Chiovitti A."/>
            <person name="Davis A.K."/>
            <person name="Demarest M.S."/>
            <person name="Detter J.C."/>
            <person name="Glavina T."/>
            <person name="Goodstein D."/>
            <person name="Hadi M.Z."/>
            <person name="Hellsten U."/>
            <person name="Hildebrand M."/>
            <person name="Jenkins B.D."/>
            <person name="Jurka J."/>
            <person name="Kapitonov V.V."/>
            <person name="Kroger N."/>
            <person name="Lau W.W."/>
            <person name="Lane T.W."/>
            <person name="Larimer F.W."/>
            <person name="Lippmeier J.C."/>
            <person name="Lucas S."/>
            <person name="Medina M."/>
            <person name="Montsant A."/>
            <person name="Obornik M."/>
            <person name="Parker M.S."/>
            <person name="Palenik B."/>
            <person name="Pazour G.J."/>
            <person name="Richardson P.M."/>
            <person name="Rynearson T.A."/>
            <person name="Saito M.A."/>
            <person name="Schwartz D.C."/>
            <person name="Thamatrakoln K."/>
            <person name="Valentin K."/>
            <person name="Vardi A."/>
            <person name="Wilkerson F.P."/>
            <person name="Rokhsar D.S."/>
        </authorList>
    </citation>
    <scope>NUCLEOTIDE SEQUENCE [LARGE SCALE GENOMIC DNA]</scope>
    <source>
        <strain evidence="25 26">CCMP1335</strain>
    </source>
</reference>
<dbReference type="InterPro" id="IPR037151">
    <property type="entry name" value="AlkB-like_sf"/>
</dbReference>
<evidence type="ECO:0000256" key="8">
    <source>
        <dbReference type="ARBA" id="ARBA00022964"/>
    </source>
</evidence>